<evidence type="ECO:0000313" key="9">
    <source>
        <dbReference type="Proteomes" id="UP001327560"/>
    </source>
</evidence>
<name>A0AAQ3KK13_9LILI</name>
<evidence type="ECO:0000256" key="6">
    <source>
        <dbReference type="SAM" id="Coils"/>
    </source>
</evidence>
<evidence type="ECO:0000256" key="3">
    <source>
        <dbReference type="ARBA" id="ARBA00022989"/>
    </source>
</evidence>
<comment type="subcellular location">
    <subcellularLocation>
        <location evidence="1">Membrane</location>
        <topology evidence="1">Single-pass membrane protein</topology>
    </subcellularLocation>
</comment>
<organism evidence="8 9">
    <name type="scientific">Canna indica</name>
    <name type="common">Indian-shot</name>
    <dbReference type="NCBI Taxonomy" id="4628"/>
    <lineage>
        <taxon>Eukaryota</taxon>
        <taxon>Viridiplantae</taxon>
        <taxon>Streptophyta</taxon>
        <taxon>Embryophyta</taxon>
        <taxon>Tracheophyta</taxon>
        <taxon>Spermatophyta</taxon>
        <taxon>Magnoliopsida</taxon>
        <taxon>Liliopsida</taxon>
        <taxon>Zingiberales</taxon>
        <taxon>Cannaceae</taxon>
        <taxon>Canna</taxon>
    </lineage>
</organism>
<evidence type="ECO:0000256" key="4">
    <source>
        <dbReference type="ARBA" id="ARBA00023136"/>
    </source>
</evidence>
<dbReference type="Pfam" id="PF05633">
    <property type="entry name" value="ROH1-like"/>
    <property type="match status" value="1"/>
</dbReference>
<dbReference type="PANTHER" id="PTHR31509">
    <property type="entry name" value="BPS1-LIKE PROTEIN"/>
    <property type="match status" value="1"/>
</dbReference>
<feature type="transmembrane region" description="Helical" evidence="7">
    <location>
        <begin position="198"/>
        <end position="217"/>
    </location>
</feature>
<evidence type="ECO:0000256" key="2">
    <source>
        <dbReference type="ARBA" id="ARBA00022692"/>
    </source>
</evidence>
<dbReference type="GO" id="GO:0016020">
    <property type="term" value="C:membrane"/>
    <property type="evidence" value="ECO:0007669"/>
    <property type="project" value="UniProtKB-SubCell"/>
</dbReference>
<reference evidence="8 9" key="1">
    <citation type="submission" date="2023-10" db="EMBL/GenBank/DDBJ databases">
        <title>Chromosome-scale genome assembly provides insights into flower coloration mechanisms of Canna indica.</title>
        <authorList>
            <person name="Li C."/>
        </authorList>
    </citation>
    <scope>NUCLEOTIDE SEQUENCE [LARGE SCALE GENOMIC DNA]</scope>
    <source>
        <tissue evidence="8">Flower</tissue>
    </source>
</reference>
<gene>
    <name evidence="8" type="ORF">Cni_G15751</name>
</gene>
<keyword evidence="4 7" id="KW-0472">Membrane</keyword>
<dbReference type="AlphaFoldDB" id="A0AAQ3KK13"/>
<protein>
    <submittedName>
        <fullName evidence="8">UPF0496 protein 4-like</fullName>
    </submittedName>
</protein>
<keyword evidence="3 7" id="KW-1133">Transmembrane helix</keyword>
<comment type="similarity">
    <text evidence="5">Belongs to the ROH1 family.</text>
</comment>
<evidence type="ECO:0000256" key="7">
    <source>
        <dbReference type="SAM" id="Phobius"/>
    </source>
</evidence>
<dbReference type="InterPro" id="IPR008511">
    <property type="entry name" value="ROH1-like"/>
</dbReference>
<feature type="coiled-coil region" evidence="6">
    <location>
        <begin position="312"/>
        <end position="339"/>
    </location>
</feature>
<keyword evidence="2 7" id="KW-0812">Transmembrane</keyword>
<evidence type="ECO:0000313" key="8">
    <source>
        <dbReference type="EMBL" id="WOL07016.1"/>
    </source>
</evidence>
<proteinExistence type="inferred from homology"/>
<accession>A0AAQ3KK13</accession>
<keyword evidence="9" id="KW-1185">Reference proteome</keyword>
<evidence type="ECO:0000256" key="5">
    <source>
        <dbReference type="ARBA" id="ARBA00035114"/>
    </source>
</evidence>
<sequence length="374" mass="42059">MSRLHDGQRAFFHFGNPFRIILPKGSNMSLKLRELLFSFEKNLAEKLKKLKPKNIVDVFSLSWMKLAIDFLSDAHNSIKTLINELQLPVSNWDEKWIDIYLDSSVKLLDICIALSSELSRLGQGQLLLQYMLHLLDFSAGDPSSEQLSRAHSYVQEWIEHVNSKSCKLQSCPAIVGSLQGILDFPKVKSSKGKVLMRALYGVRVMTVFICGIFSVILSGSSKTMVYLHACDGFFWSEVFSDLQSVVNEEITRQFAGGQVVIFNEIKAVERCASRLHNLTNTDSCEKEFVGGTNGVNHKAEIIAPGKITEVSRQRLQELVDNLADRTKQLGEELDSLSKQVNDFFQIVLVGRDALLCNLRVSAVTQESDVNNIRL</sequence>
<evidence type="ECO:0000256" key="1">
    <source>
        <dbReference type="ARBA" id="ARBA00004167"/>
    </source>
</evidence>
<dbReference type="EMBL" id="CP136894">
    <property type="protein sequence ID" value="WOL07016.1"/>
    <property type="molecule type" value="Genomic_DNA"/>
</dbReference>
<dbReference type="Proteomes" id="UP001327560">
    <property type="component" value="Chromosome 5"/>
</dbReference>
<keyword evidence="6" id="KW-0175">Coiled coil</keyword>